<proteinExistence type="predicted"/>
<feature type="compositionally biased region" description="Polar residues" evidence="1">
    <location>
        <begin position="81"/>
        <end position="90"/>
    </location>
</feature>
<dbReference type="EMBL" id="MN740473">
    <property type="protein sequence ID" value="QHU28646.1"/>
    <property type="molecule type" value="Genomic_DNA"/>
</dbReference>
<dbReference type="AlphaFoldDB" id="A0A6C0LCF2"/>
<reference evidence="2" key="1">
    <citation type="journal article" date="2020" name="Nature">
        <title>Giant virus diversity and host interactions through global metagenomics.</title>
        <authorList>
            <person name="Schulz F."/>
            <person name="Roux S."/>
            <person name="Paez-Espino D."/>
            <person name="Jungbluth S."/>
            <person name="Walsh D.A."/>
            <person name="Denef V.J."/>
            <person name="McMahon K.D."/>
            <person name="Konstantinidis K.T."/>
            <person name="Eloe-Fadrosh E.A."/>
            <person name="Kyrpides N.C."/>
            <person name="Woyke T."/>
        </authorList>
    </citation>
    <scope>NUCLEOTIDE SEQUENCE</scope>
    <source>
        <strain evidence="2">GVMAG-M-3300027770-73</strain>
    </source>
</reference>
<accession>A0A6C0LCF2</accession>
<feature type="region of interest" description="Disordered" evidence="1">
    <location>
        <begin position="81"/>
        <end position="136"/>
    </location>
</feature>
<evidence type="ECO:0000256" key="1">
    <source>
        <dbReference type="SAM" id="MobiDB-lite"/>
    </source>
</evidence>
<sequence length="136" mass="15182">MSSIYEKCSNEYYRLKKTNPDIGDPGPYIANCIAPKTPPTPSFGQRVQSAYNNLPKFSDLANRAYNAGPNITGRARTFYMNNINTDQNGNPIGIRPEQDANGHRGGKRRTQKSKGAKKSRKAKGGKRKGRKSRRHN</sequence>
<feature type="compositionally biased region" description="Basic residues" evidence="1">
    <location>
        <begin position="104"/>
        <end position="136"/>
    </location>
</feature>
<protein>
    <submittedName>
        <fullName evidence="2">Uncharacterized protein</fullName>
    </submittedName>
</protein>
<organism evidence="2">
    <name type="scientific">viral metagenome</name>
    <dbReference type="NCBI Taxonomy" id="1070528"/>
    <lineage>
        <taxon>unclassified sequences</taxon>
        <taxon>metagenomes</taxon>
        <taxon>organismal metagenomes</taxon>
    </lineage>
</organism>
<evidence type="ECO:0000313" key="2">
    <source>
        <dbReference type="EMBL" id="QHU28646.1"/>
    </source>
</evidence>
<name>A0A6C0LCF2_9ZZZZ</name>